<reference evidence="1" key="1">
    <citation type="submission" date="2014-11" db="EMBL/GenBank/DDBJ databases">
        <authorList>
            <person name="Amaro Gonzalez C."/>
        </authorList>
    </citation>
    <scope>NUCLEOTIDE SEQUENCE</scope>
</reference>
<protein>
    <submittedName>
        <fullName evidence="1">Uncharacterized protein</fullName>
    </submittedName>
</protein>
<dbReference type="EMBL" id="GBXM01071367">
    <property type="protein sequence ID" value="JAH37210.1"/>
    <property type="molecule type" value="Transcribed_RNA"/>
</dbReference>
<sequence length="77" mass="8586">MSSPHRMVRDRQTDRRLAHRGCFVAGITVEKHSHAEKSDTPSAFEMCNFGKGTQAHNGVLSTYGSQMRISVTRAKHS</sequence>
<organism evidence="1">
    <name type="scientific">Anguilla anguilla</name>
    <name type="common">European freshwater eel</name>
    <name type="synonym">Muraena anguilla</name>
    <dbReference type="NCBI Taxonomy" id="7936"/>
    <lineage>
        <taxon>Eukaryota</taxon>
        <taxon>Metazoa</taxon>
        <taxon>Chordata</taxon>
        <taxon>Craniata</taxon>
        <taxon>Vertebrata</taxon>
        <taxon>Euteleostomi</taxon>
        <taxon>Actinopterygii</taxon>
        <taxon>Neopterygii</taxon>
        <taxon>Teleostei</taxon>
        <taxon>Anguilliformes</taxon>
        <taxon>Anguillidae</taxon>
        <taxon>Anguilla</taxon>
    </lineage>
</organism>
<evidence type="ECO:0000313" key="1">
    <source>
        <dbReference type="EMBL" id="JAH37210.1"/>
    </source>
</evidence>
<accession>A0A0E9S935</accession>
<reference evidence="1" key="2">
    <citation type="journal article" date="2015" name="Fish Shellfish Immunol.">
        <title>Early steps in the European eel (Anguilla anguilla)-Vibrio vulnificus interaction in the gills: Role of the RtxA13 toxin.</title>
        <authorList>
            <person name="Callol A."/>
            <person name="Pajuelo D."/>
            <person name="Ebbesson L."/>
            <person name="Teles M."/>
            <person name="MacKenzie S."/>
            <person name="Amaro C."/>
        </authorList>
    </citation>
    <scope>NUCLEOTIDE SEQUENCE</scope>
</reference>
<name>A0A0E9S935_ANGAN</name>
<dbReference type="AlphaFoldDB" id="A0A0E9S935"/>
<proteinExistence type="predicted"/>